<protein>
    <submittedName>
        <fullName evidence="1">Uncharacterized protein</fullName>
    </submittedName>
</protein>
<evidence type="ECO:0000313" key="2">
    <source>
        <dbReference type="Proteomes" id="UP000018888"/>
    </source>
</evidence>
<proteinExistence type="predicted"/>
<accession>A0A2P4QJ52</accession>
<comment type="caution">
    <text evidence="1">The sequence shown here is derived from an EMBL/GenBank/DDBJ whole genome shotgun (WGS) entry which is preliminary data.</text>
</comment>
<feature type="non-terminal residue" evidence="1">
    <location>
        <position position="1"/>
    </location>
</feature>
<name>A0A2P4QJ52_RHIID</name>
<dbReference type="Proteomes" id="UP000018888">
    <property type="component" value="Unassembled WGS sequence"/>
</dbReference>
<reference evidence="1 2" key="1">
    <citation type="journal article" date="2013" name="Proc. Natl. Acad. Sci. U.S.A.">
        <title>Genome of an arbuscular mycorrhizal fungus provides insight into the oldest plant symbiosis.</title>
        <authorList>
            <person name="Tisserant E."/>
            <person name="Malbreil M."/>
            <person name="Kuo A."/>
            <person name="Kohler A."/>
            <person name="Symeonidi A."/>
            <person name="Balestrini R."/>
            <person name="Charron P."/>
            <person name="Duensing N."/>
            <person name="Frei Dit Frey N."/>
            <person name="Gianinazzi-Pearson V."/>
            <person name="Gilbert L.B."/>
            <person name="Handa Y."/>
            <person name="Herr J.R."/>
            <person name="Hijri M."/>
            <person name="Koul R."/>
            <person name="Kawaguchi M."/>
            <person name="Krajinski F."/>
            <person name="Lammers P.J."/>
            <person name="Masclaux F.G."/>
            <person name="Murat C."/>
            <person name="Morin E."/>
            <person name="Ndikumana S."/>
            <person name="Pagni M."/>
            <person name="Petitpierre D."/>
            <person name="Requena N."/>
            <person name="Rosikiewicz P."/>
            <person name="Riley R."/>
            <person name="Saito K."/>
            <person name="San Clemente H."/>
            <person name="Shapiro H."/>
            <person name="van Tuinen D."/>
            <person name="Becard G."/>
            <person name="Bonfante P."/>
            <person name="Paszkowski U."/>
            <person name="Shachar-Hill Y.Y."/>
            <person name="Tuskan G.A."/>
            <person name="Young P.W."/>
            <person name="Sanders I.R."/>
            <person name="Henrissat B."/>
            <person name="Rensing S.A."/>
            <person name="Grigoriev I.V."/>
            <person name="Corradi N."/>
            <person name="Roux C."/>
            <person name="Martin F."/>
        </authorList>
    </citation>
    <scope>NUCLEOTIDE SEQUENCE [LARGE SCALE GENOMIC DNA]</scope>
    <source>
        <strain evidence="1 2">DAOM 197198</strain>
    </source>
</reference>
<organism evidence="1 2">
    <name type="scientific">Rhizophagus irregularis (strain DAOM 181602 / DAOM 197198 / MUCL 43194)</name>
    <name type="common">Arbuscular mycorrhizal fungus</name>
    <name type="synonym">Glomus intraradices</name>
    <dbReference type="NCBI Taxonomy" id="747089"/>
    <lineage>
        <taxon>Eukaryota</taxon>
        <taxon>Fungi</taxon>
        <taxon>Fungi incertae sedis</taxon>
        <taxon>Mucoromycota</taxon>
        <taxon>Glomeromycotina</taxon>
        <taxon>Glomeromycetes</taxon>
        <taxon>Glomerales</taxon>
        <taxon>Glomeraceae</taxon>
        <taxon>Rhizophagus</taxon>
    </lineage>
</organism>
<dbReference type="EMBL" id="AUPC02000038">
    <property type="protein sequence ID" value="POG77650.1"/>
    <property type="molecule type" value="Genomic_DNA"/>
</dbReference>
<dbReference type="AlphaFoldDB" id="A0A2P4QJ52"/>
<reference evidence="1 2" key="2">
    <citation type="journal article" date="2018" name="New Phytol.">
        <title>High intraspecific genome diversity in the model arbuscular mycorrhizal symbiont Rhizophagus irregularis.</title>
        <authorList>
            <person name="Chen E.C.H."/>
            <person name="Morin E."/>
            <person name="Beaudet D."/>
            <person name="Noel J."/>
            <person name="Yildirir G."/>
            <person name="Ndikumana S."/>
            <person name="Charron P."/>
            <person name="St-Onge C."/>
            <person name="Giorgi J."/>
            <person name="Kruger M."/>
            <person name="Marton T."/>
            <person name="Ropars J."/>
            <person name="Grigoriev I.V."/>
            <person name="Hainaut M."/>
            <person name="Henrissat B."/>
            <person name="Roux C."/>
            <person name="Martin F."/>
            <person name="Corradi N."/>
        </authorList>
    </citation>
    <scope>NUCLEOTIDE SEQUENCE [LARGE SCALE GENOMIC DNA]</scope>
    <source>
        <strain evidence="1 2">DAOM 197198</strain>
    </source>
</reference>
<gene>
    <name evidence="1" type="ORF">GLOIN_2v1544607</name>
</gene>
<evidence type="ECO:0000313" key="1">
    <source>
        <dbReference type="EMBL" id="POG77650.1"/>
    </source>
</evidence>
<sequence length="226" mass="26281">ITDLKDLDDNNNINYYKRINIEPSLEDEDYEVFGSIISNNNPKVEGIYVNFGSYDFNGFFAMIKQLEETSINSIKECHVLWMIVEKPSESLIFSPSNRKFQVNCIKTSIILQPNKSNYSIKTSFSLSQGYTIFVHAYYPSTNYEPGNIIRLIDWSYNFINFQITKSTQNESFIDEVDLHICVLCSDCKNLKIDNKNEEEYSLNLIEHILTKDNFNESLSTEIHEVD</sequence>
<keyword evidence="2" id="KW-1185">Reference proteome</keyword>